<dbReference type="Gene3D" id="3.40.50.1000">
    <property type="entry name" value="HAD superfamily/HAD-like"/>
    <property type="match status" value="1"/>
</dbReference>
<reference evidence="1 2" key="1">
    <citation type="submission" date="2024-03" db="EMBL/GenBank/DDBJ databases">
        <title>Genome-scale model development and genomic sequencing of the oleaginous clade Lipomyces.</title>
        <authorList>
            <consortium name="Lawrence Berkeley National Laboratory"/>
            <person name="Czajka J.J."/>
            <person name="Han Y."/>
            <person name="Kim J."/>
            <person name="Mondo S.J."/>
            <person name="Hofstad B.A."/>
            <person name="Robles A."/>
            <person name="Haridas S."/>
            <person name="Riley R."/>
            <person name="LaButti K."/>
            <person name="Pangilinan J."/>
            <person name="Andreopoulos W."/>
            <person name="Lipzen A."/>
            <person name="Yan J."/>
            <person name="Wang M."/>
            <person name="Ng V."/>
            <person name="Grigoriev I.V."/>
            <person name="Spatafora J.W."/>
            <person name="Magnuson J.K."/>
            <person name="Baker S.E."/>
            <person name="Pomraning K.R."/>
        </authorList>
    </citation>
    <scope>NUCLEOTIDE SEQUENCE [LARGE SCALE GENOMIC DNA]</scope>
    <source>
        <strain evidence="1 2">Phaff 52-87</strain>
    </source>
</reference>
<dbReference type="SUPFAM" id="SSF56784">
    <property type="entry name" value="HAD-like"/>
    <property type="match status" value="1"/>
</dbReference>
<dbReference type="Gene3D" id="1.10.260.80">
    <property type="match status" value="1"/>
</dbReference>
<dbReference type="EMBL" id="JBBJBU010000005">
    <property type="protein sequence ID" value="KAK7205367.1"/>
    <property type="molecule type" value="Genomic_DNA"/>
</dbReference>
<dbReference type="CDD" id="cd01427">
    <property type="entry name" value="HAD_like"/>
    <property type="match status" value="1"/>
</dbReference>
<gene>
    <name evidence="1" type="ORF">BZA70DRAFT_277930</name>
</gene>
<dbReference type="Pfam" id="PF00702">
    <property type="entry name" value="Hydrolase"/>
    <property type="match status" value="1"/>
</dbReference>
<comment type="caution">
    <text evidence="1">The sequence shown here is derived from an EMBL/GenBank/DDBJ whole genome shotgun (WGS) entry which is preliminary data.</text>
</comment>
<accession>A0ABR1F6D9</accession>
<evidence type="ECO:0000313" key="2">
    <source>
        <dbReference type="Proteomes" id="UP001498771"/>
    </source>
</evidence>
<protein>
    <submittedName>
        <fullName evidence="1">HAD-like domain-containing protein</fullName>
    </submittedName>
</protein>
<keyword evidence="2" id="KW-1185">Reference proteome</keyword>
<dbReference type="NCBIfam" id="TIGR01509">
    <property type="entry name" value="HAD-SF-IA-v3"/>
    <property type="match status" value="1"/>
</dbReference>
<dbReference type="InterPro" id="IPR036412">
    <property type="entry name" value="HAD-like_sf"/>
</dbReference>
<dbReference type="Proteomes" id="UP001498771">
    <property type="component" value="Unassembled WGS sequence"/>
</dbReference>
<name>A0ABR1F6D9_9ASCO</name>
<dbReference type="SFLD" id="SFLDG01129">
    <property type="entry name" value="C1.5:_HAD__Beta-PGM__Phosphata"/>
    <property type="match status" value="1"/>
</dbReference>
<dbReference type="InterPro" id="IPR006439">
    <property type="entry name" value="HAD-SF_hydro_IA"/>
</dbReference>
<dbReference type="PANTHER" id="PTHR43885:SF1">
    <property type="entry name" value="SUPERFAMILY HYDROLASE, PUTATIVE (AFU_ORTHOLOGUE AFUA_4G13290)-RELATED"/>
    <property type="match status" value="1"/>
</dbReference>
<evidence type="ECO:0000313" key="1">
    <source>
        <dbReference type="EMBL" id="KAK7205367.1"/>
    </source>
</evidence>
<dbReference type="NCBIfam" id="TIGR01549">
    <property type="entry name" value="HAD-SF-IA-v1"/>
    <property type="match status" value="1"/>
</dbReference>
<proteinExistence type="predicted"/>
<sequence length="260" mass="29491">MLAYRRPDSGISESFLLYRAFIAFLTLNTTTMPRLTLNPSDPDDIEVKGIVFDMDGTLCLPQTWMFAEMRRVLGIDKKTDILDHIYSLDVAEQEVAHEKVRQVERTAMVQIEPQPGLNELMDFLEEKKILKSICTRNFPTPVQHLLSTFLSSKVFHPIVTRDFKPPKPSPAGILHIAKHWNIDPKHLIMVGDSVDDMLAGYRAGTTTILLESDVNGHLKGAPETDYVVQRLDDIIKLLENGIEIQDRKPQVDEETVKALD</sequence>
<dbReference type="GeneID" id="90038045"/>
<dbReference type="InterPro" id="IPR023214">
    <property type="entry name" value="HAD_sf"/>
</dbReference>
<dbReference type="RefSeq" id="XP_064768400.1">
    <property type="nucleotide sequence ID" value="XM_064912533.1"/>
</dbReference>
<organism evidence="1 2">
    <name type="scientific">Myxozyma melibiosi</name>
    <dbReference type="NCBI Taxonomy" id="54550"/>
    <lineage>
        <taxon>Eukaryota</taxon>
        <taxon>Fungi</taxon>
        <taxon>Dikarya</taxon>
        <taxon>Ascomycota</taxon>
        <taxon>Saccharomycotina</taxon>
        <taxon>Lipomycetes</taxon>
        <taxon>Lipomycetales</taxon>
        <taxon>Lipomycetaceae</taxon>
        <taxon>Myxozyma</taxon>
    </lineage>
</organism>
<dbReference type="PANTHER" id="PTHR43885">
    <property type="entry name" value="HALOACID DEHALOGENASE-LIKE HYDROLASE"/>
    <property type="match status" value="1"/>
</dbReference>
<dbReference type="SFLD" id="SFLDS00003">
    <property type="entry name" value="Haloacid_Dehalogenase"/>
    <property type="match status" value="1"/>
</dbReference>